<organism evidence="1 2">
    <name type="scientific">Durusdinium trenchii</name>
    <dbReference type="NCBI Taxonomy" id="1381693"/>
    <lineage>
        <taxon>Eukaryota</taxon>
        <taxon>Sar</taxon>
        <taxon>Alveolata</taxon>
        <taxon>Dinophyceae</taxon>
        <taxon>Suessiales</taxon>
        <taxon>Symbiodiniaceae</taxon>
        <taxon>Durusdinium</taxon>
    </lineage>
</organism>
<name>A0ABP0IRQ3_9DINO</name>
<gene>
    <name evidence="1" type="ORF">CCMP2556_LOCUS7700</name>
</gene>
<sequence>MLIDAQRQIRPGDQAGSCFHALGPNWWDQIYHQPAGHDLPLHQRPKRIAEAGNGDVLPQLKKLRLSEGEDGDMLATGLRYVSPGSRGSRMLDTVVAHYVLVGYVSECEVDTEDSVVFVSGLWSNAPKQDLPYRFLQAKFCVLGRALYQQFGRNRLFLLFTPLRVRSRPHRSQPVLSEPGKCCLG</sequence>
<reference evidence="1 2" key="1">
    <citation type="submission" date="2024-02" db="EMBL/GenBank/DDBJ databases">
        <authorList>
            <person name="Chen Y."/>
            <person name="Shah S."/>
            <person name="Dougan E. K."/>
            <person name="Thang M."/>
            <person name="Chan C."/>
        </authorList>
    </citation>
    <scope>NUCLEOTIDE SEQUENCE [LARGE SCALE GENOMIC DNA]</scope>
</reference>
<proteinExistence type="predicted"/>
<evidence type="ECO:0000313" key="2">
    <source>
        <dbReference type="Proteomes" id="UP001642484"/>
    </source>
</evidence>
<comment type="caution">
    <text evidence="1">The sequence shown here is derived from an EMBL/GenBank/DDBJ whole genome shotgun (WGS) entry which is preliminary data.</text>
</comment>
<dbReference type="Proteomes" id="UP001642484">
    <property type="component" value="Unassembled WGS sequence"/>
</dbReference>
<accession>A0ABP0IRQ3</accession>
<dbReference type="EMBL" id="CAXAMN010003414">
    <property type="protein sequence ID" value="CAK9004511.1"/>
    <property type="molecule type" value="Genomic_DNA"/>
</dbReference>
<protein>
    <submittedName>
        <fullName evidence="1">Uncharacterized protein</fullName>
    </submittedName>
</protein>
<keyword evidence="2" id="KW-1185">Reference proteome</keyword>
<evidence type="ECO:0000313" key="1">
    <source>
        <dbReference type="EMBL" id="CAK9004511.1"/>
    </source>
</evidence>